<evidence type="ECO:0000256" key="1">
    <source>
        <dbReference type="ARBA" id="ARBA00022801"/>
    </source>
</evidence>
<protein>
    <submittedName>
        <fullName evidence="2">Agmatine deiminase family protein</fullName>
    </submittedName>
</protein>
<keyword evidence="1" id="KW-0378">Hydrolase</keyword>
<dbReference type="GO" id="GO:0004668">
    <property type="term" value="F:protein-arginine deiminase activity"/>
    <property type="evidence" value="ECO:0007669"/>
    <property type="project" value="InterPro"/>
</dbReference>
<gene>
    <name evidence="2" type="ORF">D0907_09375</name>
</gene>
<proteinExistence type="predicted"/>
<dbReference type="PANTHER" id="PTHR31377">
    <property type="entry name" value="AGMATINE DEIMINASE-RELATED"/>
    <property type="match status" value="1"/>
</dbReference>
<dbReference type="KEGG" id="pdj:D0907_09375"/>
<sequence length="352" mass="39263">MKFRLLPEWAEQDAVMLTWPHQDTDWAAILTVVEPVYVALCQAISQQQDVVIVAHNDALKNHISALLADAGVDAHRIHFVVTPCNDTWARDHGPLTCANLDNAADLKIMDFIFNGWGNKFESQLDNHINQVLVKQLANPNTAYQQSDLVLEGGGVEINEHGVLLTTSECLLNPNRNPSLSKTDIEQILKEQLGAESFLWVDHGYLAGDDTDSHIDTLVRFAPNNTLVYVKCDDENDEHFAALDAMEKQLHTFKTHQGEDYRLIALPWPKAVFNDDGDRLPATYANYLIINKTVLVPIYGDEHDSLALAQIAMAYPEHTVLGINCLPIIHQFGSLHCITMQLPRGFLAGANND</sequence>
<dbReference type="GO" id="GO:0009446">
    <property type="term" value="P:putrescine biosynthetic process"/>
    <property type="evidence" value="ECO:0007669"/>
    <property type="project" value="InterPro"/>
</dbReference>
<dbReference type="GeneID" id="99505669"/>
<dbReference type="Proteomes" id="UP000264605">
    <property type="component" value="Chromosome"/>
</dbReference>
<name>A0AAD0WCM8_9GAMM</name>
<evidence type="ECO:0000313" key="2">
    <source>
        <dbReference type="EMBL" id="AXV65470.1"/>
    </source>
</evidence>
<dbReference type="AlphaFoldDB" id="A0AAD0WCM8"/>
<dbReference type="Pfam" id="PF04371">
    <property type="entry name" value="PAD_porph"/>
    <property type="match status" value="1"/>
</dbReference>
<accession>A0AAD0WCM8</accession>
<dbReference type="PANTHER" id="PTHR31377:SF0">
    <property type="entry name" value="AGMATINE DEIMINASE-RELATED"/>
    <property type="match status" value="1"/>
</dbReference>
<organism evidence="2 3">
    <name type="scientific">Pseudoalteromonas lipolytica</name>
    <dbReference type="NCBI Taxonomy" id="570156"/>
    <lineage>
        <taxon>Bacteria</taxon>
        <taxon>Pseudomonadati</taxon>
        <taxon>Pseudomonadota</taxon>
        <taxon>Gammaproteobacteria</taxon>
        <taxon>Alteromonadales</taxon>
        <taxon>Pseudoalteromonadaceae</taxon>
        <taxon>Pseudoalteromonas</taxon>
    </lineage>
</organism>
<reference evidence="2 3" key="1">
    <citation type="submission" date="2018-08" db="EMBL/GenBank/DDBJ databases">
        <title>Draft genome sequence of Pseudoalteromonas donghaensis HJ51.</title>
        <authorList>
            <person name="Oh J."/>
            <person name="Roh D."/>
        </authorList>
    </citation>
    <scope>NUCLEOTIDE SEQUENCE [LARGE SCALE GENOMIC DNA]</scope>
    <source>
        <strain evidence="2 3">HJ51</strain>
    </source>
</reference>
<dbReference type="InterPro" id="IPR007466">
    <property type="entry name" value="Peptidyl-Arg-deiminase_porph"/>
</dbReference>
<dbReference type="GO" id="GO:0047632">
    <property type="term" value="F:agmatine deiminase activity"/>
    <property type="evidence" value="ECO:0007669"/>
    <property type="project" value="TreeGrafter"/>
</dbReference>
<dbReference type="Gene3D" id="3.75.10.10">
    <property type="entry name" value="L-arginine/glycine Amidinotransferase, Chain A"/>
    <property type="match status" value="1"/>
</dbReference>
<dbReference type="EMBL" id="CP032090">
    <property type="protein sequence ID" value="AXV65470.1"/>
    <property type="molecule type" value="Genomic_DNA"/>
</dbReference>
<evidence type="ECO:0000313" key="3">
    <source>
        <dbReference type="Proteomes" id="UP000264605"/>
    </source>
</evidence>
<dbReference type="RefSeq" id="WP_118844375.1">
    <property type="nucleotide sequence ID" value="NZ_CP032090.1"/>
</dbReference>
<dbReference type="SUPFAM" id="SSF55909">
    <property type="entry name" value="Pentein"/>
    <property type="match status" value="1"/>
</dbReference>